<proteinExistence type="predicted"/>
<dbReference type="EMBL" id="CM044703">
    <property type="protein sequence ID" value="KAI5671391.1"/>
    <property type="molecule type" value="Genomic_DNA"/>
</dbReference>
<accession>A0ACC0BFH6</accession>
<evidence type="ECO:0000313" key="1">
    <source>
        <dbReference type="EMBL" id="KAI5671391.1"/>
    </source>
</evidence>
<comment type="caution">
    <text evidence="1">The sequence shown here is derived from an EMBL/GenBank/DDBJ whole genome shotgun (WGS) entry which is preliminary data.</text>
</comment>
<protein>
    <submittedName>
        <fullName evidence="1">Uncharacterized protein</fullName>
    </submittedName>
</protein>
<organism evidence="1 2">
    <name type="scientific">Catharanthus roseus</name>
    <name type="common">Madagascar periwinkle</name>
    <name type="synonym">Vinca rosea</name>
    <dbReference type="NCBI Taxonomy" id="4058"/>
    <lineage>
        <taxon>Eukaryota</taxon>
        <taxon>Viridiplantae</taxon>
        <taxon>Streptophyta</taxon>
        <taxon>Embryophyta</taxon>
        <taxon>Tracheophyta</taxon>
        <taxon>Spermatophyta</taxon>
        <taxon>Magnoliopsida</taxon>
        <taxon>eudicotyledons</taxon>
        <taxon>Gunneridae</taxon>
        <taxon>Pentapetalae</taxon>
        <taxon>asterids</taxon>
        <taxon>lamiids</taxon>
        <taxon>Gentianales</taxon>
        <taxon>Apocynaceae</taxon>
        <taxon>Rauvolfioideae</taxon>
        <taxon>Vinceae</taxon>
        <taxon>Catharanthinae</taxon>
        <taxon>Catharanthus</taxon>
    </lineage>
</organism>
<evidence type="ECO:0000313" key="2">
    <source>
        <dbReference type="Proteomes" id="UP001060085"/>
    </source>
</evidence>
<reference evidence="2" key="1">
    <citation type="journal article" date="2023" name="Nat. Plants">
        <title>Single-cell RNA sequencing provides a high-resolution roadmap for understanding the multicellular compartmentation of specialized metabolism.</title>
        <authorList>
            <person name="Sun S."/>
            <person name="Shen X."/>
            <person name="Li Y."/>
            <person name="Li Y."/>
            <person name="Wang S."/>
            <person name="Li R."/>
            <person name="Zhang H."/>
            <person name="Shen G."/>
            <person name="Guo B."/>
            <person name="Wei J."/>
            <person name="Xu J."/>
            <person name="St-Pierre B."/>
            <person name="Chen S."/>
            <person name="Sun C."/>
        </authorList>
    </citation>
    <scope>NUCLEOTIDE SEQUENCE [LARGE SCALE GENOMIC DNA]</scope>
</reference>
<dbReference type="Proteomes" id="UP001060085">
    <property type="component" value="Linkage Group LG03"/>
</dbReference>
<sequence>MKQICNTVKILDFLPQQSNEGVAYWTDSAAKHQPESSAASSNFRAKSIRALWRSKLVGFIGCFRLDSGAENCSYYLYGHRKRRAVGCCFYANRKGGRNEQHQHGKRALTFPIYKKQRFTHSSP</sequence>
<gene>
    <name evidence="1" type="ORF">M9H77_11755</name>
</gene>
<name>A0ACC0BFH6_CATRO</name>
<keyword evidence="2" id="KW-1185">Reference proteome</keyword>